<accession>A0A1H5LW91</accession>
<organism evidence="1 2">
    <name type="scientific">Salinimicrobium catena</name>
    <dbReference type="NCBI Taxonomy" id="390640"/>
    <lineage>
        <taxon>Bacteria</taxon>
        <taxon>Pseudomonadati</taxon>
        <taxon>Bacteroidota</taxon>
        <taxon>Flavobacteriia</taxon>
        <taxon>Flavobacteriales</taxon>
        <taxon>Flavobacteriaceae</taxon>
        <taxon>Salinimicrobium</taxon>
    </lineage>
</organism>
<evidence type="ECO:0008006" key="3">
    <source>
        <dbReference type="Google" id="ProtNLM"/>
    </source>
</evidence>
<reference evidence="1 2" key="1">
    <citation type="submission" date="2016-10" db="EMBL/GenBank/DDBJ databases">
        <authorList>
            <person name="de Groot N.N."/>
        </authorList>
    </citation>
    <scope>NUCLEOTIDE SEQUENCE [LARGE SCALE GENOMIC DNA]</scope>
    <source>
        <strain evidence="1 2">DSM 23553</strain>
    </source>
</reference>
<gene>
    <name evidence="1" type="ORF">SAMN04488034_102421</name>
</gene>
<evidence type="ECO:0000313" key="2">
    <source>
        <dbReference type="Proteomes" id="UP000199448"/>
    </source>
</evidence>
<dbReference type="AlphaFoldDB" id="A0A1H5LW91"/>
<dbReference type="EMBL" id="FNUG01000002">
    <property type="protein sequence ID" value="SEE80528.1"/>
    <property type="molecule type" value="Genomic_DNA"/>
</dbReference>
<sequence length="216" mass="24767">MKTISTCVHDIIRHQPFLDDALARNIINFSSLAADLQPQVEKEMRKPVKQGSIIMALRRYSPKRSKFNTRDFQKLGDMIVRSGITEFTYLNSKDTVAKKAQLLNAVKDKAGVYLNYSSNYQESIFLVSTSLQPTIKEIFKDEKLVNISDELSSITIALPEQNTKTVGLYFYIFKLLAYEGIPVYEVISTSNYFTLFLEQDYVNQAFMLMNEIKSRG</sequence>
<protein>
    <recommendedName>
        <fullName evidence="3">Aspartate kinase</fullName>
    </recommendedName>
</protein>
<name>A0A1H5LW91_9FLAO</name>
<dbReference type="RefSeq" id="WP_093112736.1">
    <property type="nucleotide sequence ID" value="NZ_FNGG01000002.1"/>
</dbReference>
<dbReference type="STRING" id="390640.SAMN04488034_102421"/>
<evidence type="ECO:0000313" key="1">
    <source>
        <dbReference type="EMBL" id="SEE80528.1"/>
    </source>
</evidence>
<dbReference type="Proteomes" id="UP000199448">
    <property type="component" value="Unassembled WGS sequence"/>
</dbReference>
<keyword evidence="2" id="KW-1185">Reference proteome</keyword>
<proteinExistence type="predicted"/>
<dbReference type="OrthoDB" id="368469at2"/>